<dbReference type="AlphaFoldDB" id="E5AQA7"/>
<evidence type="ECO:0000313" key="1">
    <source>
        <dbReference type="EMBL" id="CBW74789.1"/>
    </source>
</evidence>
<reference evidence="1 2" key="1">
    <citation type="journal article" date="2011" name="J. Bacteriol.">
        <title>Complete genome sequence of Burkholderia rhizoxinica, an endosymbiont of Rhizopus microsporus.</title>
        <authorList>
            <person name="Lackner G."/>
            <person name="Moebius N."/>
            <person name="Partida-Martinez L."/>
            <person name="Hertweck C."/>
        </authorList>
    </citation>
    <scope>NUCLEOTIDE SEQUENCE [LARGE SCALE GENOMIC DNA]</scope>
    <source>
        <strain evidence="2">DSM 19002 / CIP 109453 / HKI 454</strain>
    </source>
</reference>
<organism evidence="1 2">
    <name type="scientific">Mycetohabitans rhizoxinica (strain DSM 19002 / CIP 109453 / HKI 454)</name>
    <name type="common">Paraburkholderia rhizoxinica</name>
    <dbReference type="NCBI Taxonomy" id="882378"/>
    <lineage>
        <taxon>Bacteria</taxon>
        <taxon>Pseudomonadati</taxon>
        <taxon>Pseudomonadota</taxon>
        <taxon>Betaproteobacteria</taxon>
        <taxon>Burkholderiales</taxon>
        <taxon>Burkholderiaceae</taxon>
        <taxon>Mycetohabitans</taxon>
    </lineage>
</organism>
<dbReference type="EMBL" id="FR687359">
    <property type="protein sequence ID" value="CBW74789.1"/>
    <property type="molecule type" value="Genomic_DNA"/>
</dbReference>
<dbReference type="Proteomes" id="UP000007437">
    <property type="component" value="Chromosome"/>
</dbReference>
<evidence type="ECO:0000313" key="2">
    <source>
        <dbReference type="Proteomes" id="UP000007437"/>
    </source>
</evidence>
<proteinExistence type="predicted"/>
<dbReference type="HOGENOM" id="CLU_3059460_0_0_4"/>
<sequence>MVFSLAKNAWYTKLQEHTPDYVSGPSGIVTPPVPGHAVAQHGHTDRLAVQNNR</sequence>
<protein>
    <submittedName>
        <fullName evidence="1">Uncharacterized protein</fullName>
    </submittedName>
</protein>
<accession>E5AQA7</accession>
<dbReference type="STRING" id="882378.RBRH_02870"/>
<name>E5AQA7_MYCRK</name>
<dbReference type="KEGG" id="brh:RBRH_02870"/>
<gene>
    <name evidence="1" type="ordered locus">RBRH_02870</name>
</gene>